<accession>A0A9X2J2T7</accession>
<comment type="caution">
    <text evidence="4">The sequence shown here is derived from an EMBL/GenBank/DDBJ whole genome shotgun (WGS) entry which is preliminary data.</text>
</comment>
<sequence length="116" mass="11969">MAFIRRHRAGLLVTGTAAAVLVGGGVALAAASSADGTVASRLPGYERLANPTVSTQQAEDAARQAVPGATVEGTDLDHDHGATVWEVDVRNQQGVEYEVRVDAGNGTVLSVEQDDD</sequence>
<feature type="chain" id="PRO_5040850711" evidence="2">
    <location>
        <begin position="30"/>
        <end position="116"/>
    </location>
</feature>
<dbReference type="RefSeq" id="WP_251917882.1">
    <property type="nucleotide sequence ID" value="NZ_JAMRXG010000021.1"/>
</dbReference>
<dbReference type="Gene3D" id="3.10.450.40">
    <property type="match status" value="1"/>
</dbReference>
<dbReference type="AlphaFoldDB" id="A0A9X2J2T7"/>
<dbReference type="Proteomes" id="UP001139157">
    <property type="component" value="Unassembled WGS sequence"/>
</dbReference>
<evidence type="ECO:0000256" key="2">
    <source>
        <dbReference type="SAM" id="SignalP"/>
    </source>
</evidence>
<dbReference type="Pfam" id="PF03413">
    <property type="entry name" value="PepSY"/>
    <property type="match status" value="1"/>
</dbReference>
<keyword evidence="2" id="KW-0732">Signal</keyword>
<gene>
    <name evidence="4" type="ORF">NDR86_33295</name>
</gene>
<keyword evidence="5" id="KW-1185">Reference proteome</keyword>
<reference evidence="4" key="1">
    <citation type="submission" date="2022-06" db="EMBL/GenBank/DDBJ databases">
        <title>Novel species in genus nocardia.</title>
        <authorList>
            <person name="Li F."/>
        </authorList>
    </citation>
    <scope>NUCLEOTIDE SEQUENCE</scope>
    <source>
        <strain evidence="4">CDC141</strain>
    </source>
</reference>
<evidence type="ECO:0000313" key="5">
    <source>
        <dbReference type="Proteomes" id="UP001139157"/>
    </source>
</evidence>
<feature type="region of interest" description="Disordered" evidence="1">
    <location>
        <begin position="52"/>
        <end position="80"/>
    </location>
</feature>
<evidence type="ECO:0000313" key="4">
    <source>
        <dbReference type="EMBL" id="MCM6778376.1"/>
    </source>
</evidence>
<feature type="signal peptide" evidence="2">
    <location>
        <begin position="1"/>
        <end position="29"/>
    </location>
</feature>
<organism evidence="4 5">
    <name type="scientific">Nocardia pulmonis</name>
    <dbReference type="NCBI Taxonomy" id="2951408"/>
    <lineage>
        <taxon>Bacteria</taxon>
        <taxon>Bacillati</taxon>
        <taxon>Actinomycetota</taxon>
        <taxon>Actinomycetes</taxon>
        <taxon>Mycobacteriales</taxon>
        <taxon>Nocardiaceae</taxon>
        <taxon>Nocardia</taxon>
    </lineage>
</organism>
<protein>
    <submittedName>
        <fullName evidence="4">PepSY domain-containing protein</fullName>
    </submittedName>
</protein>
<dbReference type="EMBL" id="JAMRXG010000021">
    <property type="protein sequence ID" value="MCM6778376.1"/>
    <property type="molecule type" value="Genomic_DNA"/>
</dbReference>
<proteinExistence type="predicted"/>
<evidence type="ECO:0000259" key="3">
    <source>
        <dbReference type="Pfam" id="PF03413"/>
    </source>
</evidence>
<evidence type="ECO:0000256" key="1">
    <source>
        <dbReference type="SAM" id="MobiDB-lite"/>
    </source>
</evidence>
<dbReference type="InterPro" id="IPR025711">
    <property type="entry name" value="PepSY"/>
</dbReference>
<feature type="domain" description="PepSY" evidence="3">
    <location>
        <begin position="53"/>
        <end position="112"/>
    </location>
</feature>
<name>A0A9X2J2T7_9NOCA</name>